<sequence>MFLQLKYRVVFMGYILLNFKTACFGLQNLLFCTLKQTVLF</sequence>
<dbReference type="EMBL" id="AWUY01000066">
    <property type="protein sequence ID" value="ERJ78684.1"/>
    <property type="molecule type" value="Genomic_DNA"/>
</dbReference>
<reference evidence="2 3" key="1">
    <citation type="submission" date="2013-06" db="EMBL/GenBank/DDBJ databases">
        <authorList>
            <person name="Weinstock G."/>
            <person name="Sodergren E."/>
            <person name="Lobos E.A."/>
            <person name="Fulton L."/>
            <person name="Fulton R."/>
            <person name="Courtney L."/>
            <person name="Fronick C."/>
            <person name="O'Laughlin M."/>
            <person name="Godfrey J."/>
            <person name="Wilson R.M."/>
            <person name="Miner T."/>
            <person name="Farmer C."/>
            <person name="Delehaunty K."/>
            <person name="Cordes M."/>
            <person name="Minx P."/>
            <person name="Tomlinson C."/>
            <person name="Chen J."/>
            <person name="Wollam A."/>
            <person name="Pepin K.H."/>
            <person name="Bhonagiri V."/>
            <person name="Zhang X."/>
            <person name="Warren W."/>
            <person name="Mitreva M."/>
            <person name="Mardis E.R."/>
            <person name="Wilson R.K."/>
        </authorList>
    </citation>
    <scope>NUCLEOTIDE SEQUENCE [LARGE SCALE GENOMIC DNA]</scope>
    <source>
        <strain evidence="2 3">ATCC 29426</strain>
    </source>
</reference>
<evidence type="ECO:0000313" key="2">
    <source>
        <dbReference type="EMBL" id="ERJ78684.1"/>
    </source>
</evidence>
<keyword evidence="3" id="KW-1185">Reference proteome</keyword>
<proteinExistence type="predicted"/>
<protein>
    <submittedName>
        <fullName evidence="2">Uncharacterized protein</fullName>
    </submittedName>
</protein>
<accession>A0ABP2Y8M7</accession>
<keyword evidence="1" id="KW-0812">Transmembrane</keyword>
<dbReference type="Proteomes" id="UP000016660">
    <property type="component" value="Unassembled WGS sequence"/>
</dbReference>
<keyword evidence="1" id="KW-0472">Membrane</keyword>
<gene>
    <name evidence="2" type="ORF">HMPREF0653_00906</name>
</gene>
<keyword evidence="1" id="KW-1133">Transmembrane helix</keyword>
<name>A0ABP2Y8M7_9BACT</name>
<feature type="transmembrane region" description="Helical" evidence="1">
    <location>
        <begin position="12"/>
        <end position="34"/>
    </location>
</feature>
<organism evidence="2 3">
    <name type="scientific">Prevotella disiens JCM 6334 = ATCC 29426</name>
    <dbReference type="NCBI Taxonomy" id="1235811"/>
    <lineage>
        <taxon>Bacteria</taxon>
        <taxon>Pseudomonadati</taxon>
        <taxon>Bacteroidota</taxon>
        <taxon>Bacteroidia</taxon>
        <taxon>Bacteroidales</taxon>
        <taxon>Prevotellaceae</taxon>
        <taxon>Prevotella</taxon>
    </lineage>
</organism>
<evidence type="ECO:0000313" key="3">
    <source>
        <dbReference type="Proteomes" id="UP000016660"/>
    </source>
</evidence>
<comment type="caution">
    <text evidence="2">The sequence shown here is derived from an EMBL/GenBank/DDBJ whole genome shotgun (WGS) entry which is preliminary data.</text>
</comment>
<evidence type="ECO:0000256" key="1">
    <source>
        <dbReference type="SAM" id="Phobius"/>
    </source>
</evidence>